<name>A0A813FPX9_POLGL</name>
<keyword evidence="1" id="KW-1133">Transmembrane helix</keyword>
<evidence type="ECO:0000313" key="2">
    <source>
        <dbReference type="EMBL" id="CAE8615471.1"/>
    </source>
</evidence>
<comment type="caution">
    <text evidence="2">The sequence shown here is derived from an EMBL/GenBank/DDBJ whole genome shotgun (WGS) entry which is preliminary data.</text>
</comment>
<gene>
    <name evidence="2" type="ORF">PGLA1383_LOCUS33185</name>
</gene>
<reference evidence="2" key="1">
    <citation type="submission" date="2021-02" db="EMBL/GenBank/DDBJ databases">
        <authorList>
            <person name="Dougan E. K."/>
            <person name="Rhodes N."/>
            <person name="Thang M."/>
            <person name="Chan C."/>
        </authorList>
    </citation>
    <scope>NUCLEOTIDE SEQUENCE</scope>
</reference>
<feature type="transmembrane region" description="Helical" evidence="1">
    <location>
        <begin position="100"/>
        <end position="119"/>
    </location>
</feature>
<organism evidence="2 3">
    <name type="scientific">Polarella glacialis</name>
    <name type="common">Dinoflagellate</name>
    <dbReference type="NCBI Taxonomy" id="89957"/>
    <lineage>
        <taxon>Eukaryota</taxon>
        <taxon>Sar</taxon>
        <taxon>Alveolata</taxon>
        <taxon>Dinophyceae</taxon>
        <taxon>Suessiales</taxon>
        <taxon>Suessiaceae</taxon>
        <taxon>Polarella</taxon>
    </lineage>
</organism>
<dbReference type="AlphaFoldDB" id="A0A813FPX9"/>
<evidence type="ECO:0000313" key="3">
    <source>
        <dbReference type="Proteomes" id="UP000654075"/>
    </source>
</evidence>
<keyword evidence="1" id="KW-0472">Membrane</keyword>
<keyword evidence="3" id="KW-1185">Reference proteome</keyword>
<sequence length="187" mass="20002">MVENGPLDSSTALAPQLQVEVVLPFAGHLWQCAQGPGEMKGEFSRGWASHLCAPFCPGETVAVNNWSNAKHCHALVLENCQAKAGIASARMHGCCCYCCVRLLLSLLLLSLLILVVDAYSPQSLMSMAVCRVLRIERVAGWCIASASHSNVLASVVYAVAYRDGFVVGRMCCAVCVHVCMLPLTCSA</sequence>
<feature type="transmembrane region" description="Helical" evidence="1">
    <location>
        <begin position="139"/>
        <end position="160"/>
    </location>
</feature>
<dbReference type="Proteomes" id="UP000654075">
    <property type="component" value="Unassembled WGS sequence"/>
</dbReference>
<protein>
    <submittedName>
        <fullName evidence="2">Uncharacterized protein</fullName>
    </submittedName>
</protein>
<dbReference type="EMBL" id="CAJNNV010025640">
    <property type="protein sequence ID" value="CAE8615471.1"/>
    <property type="molecule type" value="Genomic_DNA"/>
</dbReference>
<keyword evidence="1" id="KW-0812">Transmembrane</keyword>
<proteinExistence type="predicted"/>
<evidence type="ECO:0000256" key="1">
    <source>
        <dbReference type="SAM" id="Phobius"/>
    </source>
</evidence>
<accession>A0A813FPX9</accession>